<proteinExistence type="predicted"/>
<sequence length="86" mass="9408">MTLEQTKRLGPKAADKNACKRTSVSLRNVALLTENITNGQTGAVTIYDRTNDNYINRAVLAAQLQGNTIAVQGRDDKMPVLMSTRT</sequence>
<name>A0AAV4AHJ1_9GAST</name>
<dbReference type="EMBL" id="BLXT01004186">
    <property type="protein sequence ID" value="GFO10646.1"/>
    <property type="molecule type" value="Genomic_DNA"/>
</dbReference>
<dbReference type="AlphaFoldDB" id="A0AAV4AHJ1"/>
<keyword evidence="2" id="KW-1185">Reference proteome</keyword>
<accession>A0AAV4AHJ1</accession>
<gene>
    <name evidence="1" type="ORF">PoB_003715100</name>
</gene>
<comment type="caution">
    <text evidence="1">The sequence shown here is derived from an EMBL/GenBank/DDBJ whole genome shotgun (WGS) entry which is preliminary data.</text>
</comment>
<evidence type="ECO:0000313" key="2">
    <source>
        <dbReference type="Proteomes" id="UP000735302"/>
    </source>
</evidence>
<organism evidence="1 2">
    <name type="scientific">Plakobranchus ocellatus</name>
    <dbReference type="NCBI Taxonomy" id="259542"/>
    <lineage>
        <taxon>Eukaryota</taxon>
        <taxon>Metazoa</taxon>
        <taxon>Spiralia</taxon>
        <taxon>Lophotrochozoa</taxon>
        <taxon>Mollusca</taxon>
        <taxon>Gastropoda</taxon>
        <taxon>Heterobranchia</taxon>
        <taxon>Euthyneura</taxon>
        <taxon>Panpulmonata</taxon>
        <taxon>Sacoglossa</taxon>
        <taxon>Placobranchoidea</taxon>
        <taxon>Plakobranchidae</taxon>
        <taxon>Plakobranchus</taxon>
    </lineage>
</organism>
<reference evidence="1 2" key="1">
    <citation type="journal article" date="2021" name="Elife">
        <title>Chloroplast acquisition without the gene transfer in kleptoplastic sea slugs, Plakobranchus ocellatus.</title>
        <authorList>
            <person name="Maeda T."/>
            <person name="Takahashi S."/>
            <person name="Yoshida T."/>
            <person name="Shimamura S."/>
            <person name="Takaki Y."/>
            <person name="Nagai Y."/>
            <person name="Toyoda A."/>
            <person name="Suzuki Y."/>
            <person name="Arimoto A."/>
            <person name="Ishii H."/>
            <person name="Satoh N."/>
            <person name="Nishiyama T."/>
            <person name="Hasebe M."/>
            <person name="Maruyama T."/>
            <person name="Minagawa J."/>
            <person name="Obokata J."/>
            <person name="Shigenobu S."/>
        </authorList>
    </citation>
    <scope>NUCLEOTIDE SEQUENCE [LARGE SCALE GENOMIC DNA]</scope>
</reference>
<dbReference type="Proteomes" id="UP000735302">
    <property type="component" value="Unassembled WGS sequence"/>
</dbReference>
<evidence type="ECO:0000313" key="1">
    <source>
        <dbReference type="EMBL" id="GFO10646.1"/>
    </source>
</evidence>
<protein>
    <submittedName>
        <fullName evidence="1">Uncharacterized protein</fullName>
    </submittedName>
</protein>